<dbReference type="GO" id="GO:0003964">
    <property type="term" value="F:RNA-directed DNA polymerase activity"/>
    <property type="evidence" value="ECO:0007669"/>
    <property type="project" value="UniProtKB-KW"/>
</dbReference>
<organism evidence="1 2">
    <name type="scientific">Gossypium australe</name>
    <dbReference type="NCBI Taxonomy" id="47621"/>
    <lineage>
        <taxon>Eukaryota</taxon>
        <taxon>Viridiplantae</taxon>
        <taxon>Streptophyta</taxon>
        <taxon>Embryophyta</taxon>
        <taxon>Tracheophyta</taxon>
        <taxon>Spermatophyta</taxon>
        <taxon>Magnoliopsida</taxon>
        <taxon>eudicotyledons</taxon>
        <taxon>Gunneridae</taxon>
        <taxon>Pentapetalae</taxon>
        <taxon>rosids</taxon>
        <taxon>malvids</taxon>
        <taxon>Malvales</taxon>
        <taxon>Malvaceae</taxon>
        <taxon>Malvoideae</taxon>
        <taxon>Gossypium</taxon>
    </lineage>
</organism>
<proteinExistence type="predicted"/>
<keyword evidence="1" id="KW-0548">Nucleotidyltransferase</keyword>
<dbReference type="Proteomes" id="UP000325315">
    <property type="component" value="Unassembled WGS sequence"/>
</dbReference>
<sequence length="160" mass="18589">MEMGACDYGFYYSLQKLTKLYISKIVRLRRVLIRILISHLVFERSSLSWEEHLPLAEFAYSNSFQLNIQMAPYEALYDCQCRTTLCWTELGERKMLGPDLDQLRVTSDQQKSYIDLGRKDIEISIGDQVFLKVSSWKKVLRFGQKGKLSLRFIGSSGSIK</sequence>
<dbReference type="EMBL" id="SMMG02000001">
    <property type="protein sequence ID" value="KAA3487809.1"/>
    <property type="molecule type" value="Genomic_DNA"/>
</dbReference>
<dbReference type="PANTHER" id="PTHR45835">
    <property type="entry name" value="YALI0A06105P"/>
    <property type="match status" value="1"/>
</dbReference>
<keyword evidence="1" id="KW-0695">RNA-directed DNA polymerase</keyword>
<dbReference type="InterPro" id="IPR036397">
    <property type="entry name" value="RNaseH_sf"/>
</dbReference>
<accession>A0A5B6X0Q5</accession>
<name>A0A5B6X0Q5_9ROSI</name>
<keyword evidence="2" id="KW-1185">Reference proteome</keyword>
<evidence type="ECO:0000313" key="1">
    <source>
        <dbReference type="EMBL" id="KAA3487809.1"/>
    </source>
</evidence>
<keyword evidence="1" id="KW-0808">Transferase</keyword>
<dbReference type="AlphaFoldDB" id="A0A5B6X0Q5"/>
<dbReference type="OrthoDB" id="996762at2759"/>
<gene>
    <name evidence="1" type="ORF">EPI10_031613</name>
</gene>
<dbReference type="PANTHER" id="PTHR45835:SF99">
    <property type="entry name" value="CHROMO DOMAIN-CONTAINING PROTEIN-RELATED"/>
    <property type="match status" value="1"/>
</dbReference>
<comment type="caution">
    <text evidence="1">The sequence shown here is derived from an EMBL/GenBank/DDBJ whole genome shotgun (WGS) entry which is preliminary data.</text>
</comment>
<protein>
    <submittedName>
        <fullName evidence="1">Reverse transcriptase</fullName>
    </submittedName>
</protein>
<dbReference type="GO" id="GO:0003676">
    <property type="term" value="F:nucleic acid binding"/>
    <property type="evidence" value="ECO:0007669"/>
    <property type="project" value="InterPro"/>
</dbReference>
<dbReference type="Gene3D" id="3.30.420.10">
    <property type="entry name" value="Ribonuclease H-like superfamily/Ribonuclease H"/>
    <property type="match status" value="1"/>
</dbReference>
<evidence type="ECO:0000313" key="2">
    <source>
        <dbReference type="Proteomes" id="UP000325315"/>
    </source>
</evidence>
<reference evidence="2" key="1">
    <citation type="journal article" date="2019" name="Plant Biotechnol. J.">
        <title>Genome sequencing of the Australian wild diploid species Gossypium australe highlights disease resistance and delayed gland morphogenesis.</title>
        <authorList>
            <person name="Cai Y."/>
            <person name="Cai X."/>
            <person name="Wang Q."/>
            <person name="Wang P."/>
            <person name="Zhang Y."/>
            <person name="Cai C."/>
            <person name="Xu Y."/>
            <person name="Wang K."/>
            <person name="Zhou Z."/>
            <person name="Wang C."/>
            <person name="Geng S."/>
            <person name="Li B."/>
            <person name="Dong Q."/>
            <person name="Hou Y."/>
            <person name="Wang H."/>
            <person name="Ai P."/>
            <person name="Liu Z."/>
            <person name="Yi F."/>
            <person name="Sun M."/>
            <person name="An G."/>
            <person name="Cheng J."/>
            <person name="Zhang Y."/>
            <person name="Shi Q."/>
            <person name="Xie Y."/>
            <person name="Shi X."/>
            <person name="Chang Y."/>
            <person name="Huang F."/>
            <person name="Chen Y."/>
            <person name="Hong S."/>
            <person name="Mi L."/>
            <person name="Sun Q."/>
            <person name="Zhang L."/>
            <person name="Zhou B."/>
            <person name="Peng R."/>
            <person name="Zhang X."/>
            <person name="Liu F."/>
        </authorList>
    </citation>
    <scope>NUCLEOTIDE SEQUENCE [LARGE SCALE GENOMIC DNA]</scope>
    <source>
        <strain evidence="2">cv. PA1801</strain>
    </source>
</reference>